<evidence type="ECO:0000256" key="1">
    <source>
        <dbReference type="ARBA" id="ARBA00008950"/>
    </source>
</evidence>
<dbReference type="InterPro" id="IPR029052">
    <property type="entry name" value="Metallo-depent_PP-like"/>
</dbReference>
<proteinExistence type="inferred from homology"/>
<accession>F8TTF3</accession>
<sequence length="259" mass="30215">MTRIAVFGGIYNNYLALERAIDDARRRGAEALYCLGDLGAFGPFPERVWPLLLQHQVQCIQGNYDNSIGNGLDDCQCGYTDPRDNHFARISYDYTFRNTSLPFRQWMGSLPGQRRIQLGKYQLLLCHGSPRKMNEFLWESTTPTHFLEHLADQHQTDVILATHTGIKWHRRLSNERHFINVGVLGRPENDGHTNVWYTLLDADRELHVEFVPVVYEHLRLAREMRSEKLPDEFVETVLTGWWTTCLEILPAKERKRGRY</sequence>
<evidence type="ECO:0000259" key="2">
    <source>
        <dbReference type="Pfam" id="PF12850"/>
    </source>
</evidence>
<dbReference type="PIRSF" id="PIRSF000883">
    <property type="entry name" value="Pesterase_MJ0912"/>
    <property type="match status" value="1"/>
</dbReference>
<organism evidence="3">
    <name type="scientific">uncultured Acidobacteria bacterium A2</name>
    <dbReference type="NCBI Taxonomy" id="1036852"/>
    <lineage>
        <taxon>Bacteria</taxon>
        <taxon>Pseudomonadati</taxon>
        <taxon>Acidobacteriota</taxon>
        <taxon>environmental samples</taxon>
    </lineage>
</organism>
<dbReference type="EMBL" id="JF342589">
    <property type="protein sequence ID" value="AEH26464.1"/>
    <property type="molecule type" value="Genomic_DNA"/>
</dbReference>
<dbReference type="Gene3D" id="3.60.21.10">
    <property type="match status" value="1"/>
</dbReference>
<feature type="domain" description="Calcineurin-like phosphoesterase" evidence="2">
    <location>
        <begin position="4"/>
        <end position="199"/>
    </location>
</feature>
<dbReference type="InterPro" id="IPR011152">
    <property type="entry name" value="Pesterase_MJ0912"/>
</dbReference>
<comment type="similarity">
    <text evidence="1">Belongs to the metallophosphoesterase superfamily. YfcE family.</text>
</comment>
<dbReference type="SUPFAM" id="SSF56300">
    <property type="entry name" value="Metallo-dependent phosphatases"/>
    <property type="match status" value="1"/>
</dbReference>
<name>F8TTF3_9BACT</name>
<dbReference type="Pfam" id="PF12850">
    <property type="entry name" value="Metallophos_2"/>
    <property type="match status" value="1"/>
</dbReference>
<dbReference type="AlphaFoldDB" id="F8TTF3"/>
<protein>
    <recommendedName>
        <fullName evidence="2">Calcineurin-like phosphoesterase domain-containing protein</fullName>
    </recommendedName>
</protein>
<dbReference type="InterPro" id="IPR024654">
    <property type="entry name" value="Calcineurin-like_PHP_lpxH"/>
</dbReference>
<reference evidence="3" key="1">
    <citation type="journal article" date="2011" name="FEMS Microbiol. Ecol.">
        <title>Polyketide synthase pathways identified from a metagenomic library are derived from soil Acidobacteria.</title>
        <authorList>
            <person name="Parsley L.C."/>
            <person name="Linneman J."/>
            <person name="Goode A.M."/>
            <person name="Becklund K."/>
            <person name="George I."/>
            <person name="Goodman R.M."/>
            <person name="Lopanik N.B."/>
            <person name="Liles M.R."/>
        </authorList>
    </citation>
    <scope>NUCLEOTIDE SEQUENCE</scope>
</reference>
<evidence type="ECO:0000313" key="3">
    <source>
        <dbReference type="EMBL" id="AEH26464.1"/>
    </source>
</evidence>